<dbReference type="InterPro" id="IPR027469">
    <property type="entry name" value="Cation_efflux_TMD_sf"/>
</dbReference>
<proteinExistence type="predicted"/>
<dbReference type="EMBL" id="BJNF01000029">
    <property type="protein sequence ID" value="GEC15432.1"/>
    <property type="molecule type" value="Genomic_DNA"/>
</dbReference>
<keyword evidence="3" id="KW-1133">Transmembrane helix</keyword>
<sequence>MRAVWLFSRNDAIGNAAVVAAAGLVALTGTAWPDLVVAFVIAVDCSGCEGRFAGGCVNGRRIGIVSAMVAFALDHGTKALALNASRSPGR</sequence>
<comment type="caution">
    <text evidence="5">The sequence shown here is derived from an EMBL/GenBank/DDBJ whole genome shotgun (WGS) entry which is preliminary data.</text>
</comment>
<gene>
    <name evidence="5" type="ORF">NWI01_13240</name>
</gene>
<reference evidence="5 6" key="1">
    <citation type="submission" date="2019-06" db="EMBL/GenBank/DDBJ databases">
        <title>Whole genome shotgun sequence of Nitrobacter winogradskyi NBRC 14297.</title>
        <authorList>
            <person name="Hosoyama A."/>
            <person name="Uohara A."/>
            <person name="Ohji S."/>
            <person name="Ichikawa N."/>
        </authorList>
    </citation>
    <scope>NUCLEOTIDE SEQUENCE [LARGE SCALE GENOMIC DNA]</scope>
    <source>
        <strain evidence="5 6">NBRC 14297</strain>
    </source>
</reference>
<dbReference type="SUPFAM" id="SSF161111">
    <property type="entry name" value="Cation efflux protein transmembrane domain-like"/>
    <property type="match status" value="1"/>
</dbReference>
<dbReference type="Proteomes" id="UP000318825">
    <property type="component" value="Unassembled WGS sequence"/>
</dbReference>
<keyword evidence="4" id="KW-0472">Membrane</keyword>
<evidence type="ECO:0000256" key="3">
    <source>
        <dbReference type="ARBA" id="ARBA00022989"/>
    </source>
</evidence>
<dbReference type="GO" id="GO:0016020">
    <property type="term" value="C:membrane"/>
    <property type="evidence" value="ECO:0007669"/>
    <property type="project" value="UniProtKB-SubCell"/>
</dbReference>
<dbReference type="AlphaFoldDB" id="A0A4Y3W8W5"/>
<protein>
    <submittedName>
        <fullName evidence="5">Uncharacterized protein</fullName>
    </submittedName>
</protein>
<keyword evidence="2" id="KW-0812">Transmembrane</keyword>
<comment type="subcellular location">
    <subcellularLocation>
        <location evidence="1">Membrane</location>
        <topology evidence="1">Multi-pass membrane protein</topology>
    </subcellularLocation>
</comment>
<evidence type="ECO:0000256" key="4">
    <source>
        <dbReference type="ARBA" id="ARBA00023136"/>
    </source>
</evidence>
<evidence type="ECO:0000256" key="1">
    <source>
        <dbReference type="ARBA" id="ARBA00004141"/>
    </source>
</evidence>
<name>A0A4Y3W8W5_NITWI</name>
<evidence type="ECO:0000313" key="5">
    <source>
        <dbReference type="EMBL" id="GEC15432.1"/>
    </source>
</evidence>
<organism evidence="5 6">
    <name type="scientific">Nitrobacter winogradskyi</name>
    <name type="common">Nitrobacter agilis</name>
    <dbReference type="NCBI Taxonomy" id="913"/>
    <lineage>
        <taxon>Bacteria</taxon>
        <taxon>Pseudomonadati</taxon>
        <taxon>Pseudomonadota</taxon>
        <taxon>Alphaproteobacteria</taxon>
        <taxon>Hyphomicrobiales</taxon>
        <taxon>Nitrobacteraceae</taxon>
        <taxon>Nitrobacter</taxon>
    </lineage>
</organism>
<accession>A0A4Y3W8W5</accession>
<evidence type="ECO:0000256" key="2">
    <source>
        <dbReference type="ARBA" id="ARBA00022692"/>
    </source>
</evidence>
<evidence type="ECO:0000313" key="6">
    <source>
        <dbReference type="Proteomes" id="UP000318825"/>
    </source>
</evidence>